<dbReference type="AlphaFoldDB" id="A0A8X6UB27"/>
<feature type="compositionally biased region" description="Polar residues" evidence="1">
    <location>
        <begin position="9"/>
        <end position="35"/>
    </location>
</feature>
<sequence length="185" mass="20692">MAIAKARRLTQTQCPTRPPNSLETMRNPSRGISNSFKDDLSNRRTLNNSFPLFDDNLINPTIHSIPMATFQPEVTDRQHDSSNSSSGGLREFLFPPLHEGEIIYERPPKVVAYAGQVFAASQISAQKNSNSERKASRSETAGRNSDSANTSLDWDYFDPRRRCASYDPSTETGHDGRKAVNVCWV</sequence>
<keyword evidence="3" id="KW-1185">Reference proteome</keyword>
<comment type="caution">
    <text evidence="2">The sequence shown here is derived from an EMBL/GenBank/DDBJ whole genome shotgun (WGS) entry which is preliminary data.</text>
</comment>
<evidence type="ECO:0000313" key="3">
    <source>
        <dbReference type="Proteomes" id="UP000887013"/>
    </source>
</evidence>
<accession>A0A8X6UB27</accession>
<feature type="region of interest" description="Disordered" evidence="1">
    <location>
        <begin position="124"/>
        <end position="151"/>
    </location>
</feature>
<dbReference type="OrthoDB" id="6429504at2759"/>
<organism evidence="2 3">
    <name type="scientific">Nephila pilipes</name>
    <name type="common">Giant wood spider</name>
    <name type="synonym">Nephila maculata</name>
    <dbReference type="NCBI Taxonomy" id="299642"/>
    <lineage>
        <taxon>Eukaryota</taxon>
        <taxon>Metazoa</taxon>
        <taxon>Ecdysozoa</taxon>
        <taxon>Arthropoda</taxon>
        <taxon>Chelicerata</taxon>
        <taxon>Arachnida</taxon>
        <taxon>Araneae</taxon>
        <taxon>Araneomorphae</taxon>
        <taxon>Entelegynae</taxon>
        <taxon>Araneoidea</taxon>
        <taxon>Nephilidae</taxon>
        <taxon>Nephila</taxon>
    </lineage>
</organism>
<feature type="compositionally biased region" description="Polar residues" evidence="1">
    <location>
        <begin position="138"/>
        <end position="151"/>
    </location>
</feature>
<dbReference type="Proteomes" id="UP000887013">
    <property type="component" value="Unassembled WGS sequence"/>
</dbReference>
<dbReference type="EMBL" id="BMAW01075380">
    <property type="protein sequence ID" value="GFT96468.1"/>
    <property type="molecule type" value="Genomic_DNA"/>
</dbReference>
<name>A0A8X6UB27_NEPPI</name>
<evidence type="ECO:0000256" key="1">
    <source>
        <dbReference type="SAM" id="MobiDB-lite"/>
    </source>
</evidence>
<feature type="region of interest" description="Disordered" evidence="1">
    <location>
        <begin position="1"/>
        <end position="41"/>
    </location>
</feature>
<gene>
    <name evidence="2" type="primary">AVEN_699_1</name>
    <name evidence="2" type="ORF">NPIL_445291</name>
</gene>
<protein>
    <submittedName>
        <fullName evidence="2">Uncharacterized protein</fullName>
    </submittedName>
</protein>
<proteinExistence type="predicted"/>
<evidence type="ECO:0000313" key="2">
    <source>
        <dbReference type="EMBL" id="GFT96468.1"/>
    </source>
</evidence>
<reference evidence="2" key="1">
    <citation type="submission" date="2020-08" db="EMBL/GenBank/DDBJ databases">
        <title>Multicomponent nature underlies the extraordinary mechanical properties of spider dragline silk.</title>
        <authorList>
            <person name="Kono N."/>
            <person name="Nakamura H."/>
            <person name="Mori M."/>
            <person name="Yoshida Y."/>
            <person name="Ohtoshi R."/>
            <person name="Malay A.D."/>
            <person name="Moran D.A.P."/>
            <person name="Tomita M."/>
            <person name="Numata K."/>
            <person name="Arakawa K."/>
        </authorList>
    </citation>
    <scope>NUCLEOTIDE SEQUENCE</scope>
</reference>